<comment type="similarity">
    <text evidence="2">Belongs to the Sph1/Sph2 family.</text>
</comment>
<dbReference type="OrthoDB" id="241568at2157"/>
<evidence type="ECO:0000256" key="3">
    <source>
        <dbReference type="SAM" id="Coils"/>
    </source>
</evidence>
<dbReference type="PANTHER" id="PTHR32114">
    <property type="entry name" value="ABC TRANSPORTER ABCH.3"/>
    <property type="match status" value="1"/>
</dbReference>
<feature type="coiled-coil region" evidence="3">
    <location>
        <begin position="141"/>
        <end position="297"/>
    </location>
</feature>
<accession>A0A8J8GPD5</accession>
<dbReference type="RefSeq" id="WP_174703486.1">
    <property type="nucleotide sequence ID" value="NZ_JABURA010000003.1"/>
</dbReference>
<keyword evidence="1 3" id="KW-0175">Coiled coil</keyword>
<gene>
    <name evidence="6" type="ORF">HT576_23020</name>
</gene>
<feature type="region of interest" description="Disordered" evidence="4">
    <location>
        <begin position="367"/>
        <end position="398"/>
    </location>
</feature>
<dbReference type="NCBIfam" id="NF045487">
    <property type="entry name" value="ASRP"/>
    <property type="match status" value="1"/>
</dbReference>
<organism evidence="6 7">
    <name type="scientific">Haloterrigena gelatinilytica</name>
    <dbReference type="NCBI Taxonomy" id="2741724"/>
    <lineage>
        <taxon>Archaea</taxon>
        <taxon>Methanobacteriati</taxon>
        <taxon>Methanobacteriota</taxon>
        <taxon>Stenosarchaea group</taxon>
        <taxon>Halobacteria</taxon>
        <taxon>Halobacteriales</taxon>
        <taxon>Natrialbaceae</taxon>
        <taxon>Haloterrigena</taxon>
    </lineage>
</organism>
<dbReference type="GO" id="GO:0016887">
    <property type="term" value="F:ATP hydrolysis activity"/>
    <property type="evidence" value="ECO:0007669"/>
    <property type="project" value="InterPro"/>
</dbReference>
<evidence type="ECO:0000313" key="6">
    <source>
        <dbReference type="EMBL" id="NUB93848.1"/>
    </source>
</evidence>
<evidence type="ECO:0000259" key="5">
    <source>
        <dbReference type="Pfam" id="PF13476"/>
    </source>
</evidence>
<evidence type="ECO:0000256" key="2">
    <source>
        <dbReference type="ARBA" id="ARBA00049666"/>
    </source>
</evidence>
<protein>
    <submittedName>
        <fullName evidence="6">AAA family ATPase</fullName>
    </submittedName>
</protein>
<evidence type="ECO:0000256" key="4">
    <source>
        <dbReference type="SAM" id="MobiDB-lite"/>
    </source>
</evidence>
<dbReference type="Pfam" id="PF13476">
    <property type="entry name" value="AAA_23"/>
    <property type="match status" value="1"/>
</dbReference>
<dbReference type="Gene3D" id="3.40.50.300">
    <property type="entry name" value="P-loop containing nucleotide triphosphate hydrolases"/>
    <property type="match status" value="2"/>
</dbReference>
<comment type="caution">
    <text evidence="6">The sequence shown here is derived from an EMBL/GenBank/DDBJ whole genome shotgun (WGS) entry which is preliminary data.</text>
</comment>
<dbReference type="GO" id="GO:0006302">
    <property type="term" value="P:double-strand break repair"/>
    <property type="evidence" value="ECO:0007669"/>
    <property type="project" value="InterPro"/>
</dbReference>
<dbReference type="InterPro" id="IPR038729">
    <property type="entry name" value="Rad50/SbcC_AAA"/>
</dbReference>
<evidence type="ECO:0000256" key="1">
    <source>
        <dbReference type="ARBA" id="ARBA00023054"/>
    </source>
</evidence>
<dbReference type="InterPro" id="IPR027417">
    <property type="entry name" value="P-loop_NTPase"/>
</dbReference>
<name>A0A8J8GPD5_9EURY</name>
<feature type="domain" description="Rad50/SbcC-type AAA" evidence="5">
    <location>
        <begin position="18"/>
        <end position="232"/>
    </location>
</feature>
<dbReference type="PANTHER" id="PTHR32114:SF2">
    <property type="entry name" value="ABC TRANSPORTER ABCH.3"/>
    <property type="match status" value="1"/>
</dbReference>
<dbReference type="EMBL" id="JABURA010000003">
    <property type="protein sequence ID" value="NUB93848.1"/>
    <property type="molecule type" value="Genomic_DNA"/>
</dbReference>
<evidence type="ECO:0000313" key="7">
    <source>
        <dbReference type="Proteomes" id="UP000728647"/>
    </source>
</evidence>
<dbReference type="AlphaFoldDB" id="A0A8J8GPD5"/>
<sequence length="655" mass="75630">MMNESNGEKQNVSRSATLSVDNIGGIDETEVTFQNGVTILAGRNATNRTSLLQGLMAALGSERVSLKADADEGHAALEFGDEIYRRTFERRNGTIVSDGEPYLEDPELADLFAFLLETNEARQAVARGDDLQELIMRPVDTEEIQAEIQRLEQRKREIDDQLEELEQLETRLPDLEAKRKRVSDEIESLEEELETARAELEETNVDVEERREEQSELEERLEELRETRSELERVRERIETERESIDALEDEREEVQERLESLSAGDDEDIGRIEAEIETLQDEKTELSEEVSQLQSTIQFNQQLLEEGESVLSETDGGTDSETDGSITDQLVAEEETVSCWTCGSSVAREQIETTIDQLQKVRQKRLEERSEVSSELEERRETLSKINENRTEYRQTQRRLDSIDDEIERRHDRIGDLTADREELTAEIDDLEAEIDDLESPDQSDVLDQQKEVNQLEFELERKERERDEISDEIASIEERLEERSTLEARREDVTDELTDLRTRIDQIEETAVESFNEHMENLLEILEYENLDRIWIDRTTREVREGRRKVTKSSFDLKIVRSTDSGAAYEDTITHLSESEREVIGLVFALAGYLVHDVYETLPFMLLDSLEAIDAERIATLLEYFESHVPYLVVALLHEDAQAVDEDTQITEI</sequence>
<proteinExistence type="inferred from homology"/>
<dbReference type="Proteomes" id="UP000728647">
    <property type="component" value="Unassembled WGS sequence"/>
</dbReference>
<dbReference type="SUPFAM" id="SSF52540">
    <property type="entry name" value="P-loop containing nucleoside triphosphate hydrolases"/>
    <property type="match status" value="1"/>
</dbReference>
<reference evidence="6" key="1">
    <citation type="submission" date="2020-06" db="EMBL/GenBank/DDBJ databases">
        <title>Haloterrigena sp. nov., an extremely halophilic archaeon isolated from a saline sediment.</title>
        <authorList>
            <person name="Liu B.-B."/>
        </authorList>
    </citation>
    <scope>NUCLEOTIDE SEQUENCE</scope>
    <source>
        <strain evidence="6">SYSU A121-1</strain>
    </source>
</reference>